<dbReference type="InterPro" id="IPR051401">
    <property type="entry name" value="GtrA_CellWall_Glycosyl"/>
</dbReference>
<evidence type="ECO:0000256" key="4">
    <source>
        <dbReference type="ARBA" id="ARBA00022989"/>
    </source>
</evidence>
<dbReference type="Proteomes" id="UP000682982">
    <property type="component" value="Unassembled WGS sequence"/>
</dbReference>
<organism evidence="8 9">
    <name type="scientific">Undibacterium rivi</name>
    <dbReference type="NCBI Taxonomy" id="2828729"/>
    <lineage>
        <taxon>Bacteria</taxon>
        <taxon>Pseudomonadati</taxon>
        <taxon>Pseudomonadota</taxon>
        <taxon>Betaproteobacteria</taxon>
        <taxon>Burkholderiales</taxon>
        <taxon>Oxalobacteraceae</taxon>
        <taxon>Undibacterium</taxon>
    </lineage>
</organism>
<keyword evidence="3 6" id="KW-0812">Transmembrane</keyword>
<evidence type="ECO:0000313" key="9">
    <source>
        <dbReference type="Proteomes" id="UP000682982"/>
    </source>
</evidence>
<evidence type="ECO:0000259" key="7">
    <source>
        <dbReference type="Pfam" id="PF04138"/>
    </source>
</evidence>
<name>A0ABS5GYI1_9BURK</name>
<gene>
    <name evidence="8" type="ORF">KDM87_02335</name>
</gene>
<proteinExistence type="inferred from homology"/>
<feature type="domain" description="GtrA/DPMS transmembrane" evidence="7">
    <location>
        <begin position="8"/>
        <end position="124"/>
    </location>
</feature>
<evidence type="ECO:0000256" key="2">
    <source>
        <dbReference type="ARBA" id="ARBA00009399"/>
    </source>
</evidence>
<dbReference type="PANTHER" id="PTHR38459:SF1">
    <property type="entry name" value="PROPHAGE BACTOPRENOL-LINKED GLUCOSE TRANSLOCASE HOMOLOG"/>
    <property type="match status" value="1"/>
</dbReference>
<comment type="subcellular location">
    <subcellularLocation>
        <location evidence="1">Membrane</location>
        <topology evidence="1">Multi-pass membrane protein</topology>
    </subcellularLocation>
</comment>
<keyword evidence="4 6" id="KW-1133">Transmembrane helix</keyword>
<feature type="transmembrane region" description="Helical" evidence="6">
    <location>
        <begin position="73"/>
        <end position="97"/>
    </location>
</feature>
<dbReference type="InterPro" id="IPR007267">
    <property type="entry name" value="GtrA_DPMS_TM"/>
</dbReference>
<dbReference type="Pfam" id="PF04138">
    <property type="entry name" value="GtrA_DPMS_TM"/>
    <property type="match status" value="1"/>
</dbReference>
<protein>
    <submittedName>
        <fullName evidence="8">GtrA family protein</fullName>
    </submittedName>
</protein>
<reference evidence="8 9" key="1">
    <citation type="submission" date="2021-04" db="EMBL/GenBank/DDBJ databases">
        <title>novel species isolated from subtropical streams in China.</title>
        <authorList>
            <person name="Lu H."/>
        </authorList>
    </citation>
    <scope>NUCLEOTIDE SEQUENCE [LARGE SCALE GENOMIC DNA]</scope>
    <source>
        <strain evidence="8 9">FT147W</strain>
    </source>
</reference>
<feature type="transmembrane region" description="Helical" evidence="6">
    <location>
        <begin position="33"/>
        <end position="52"/>
    </location>
</feature>
<dbReference type="PANTHER" id="PTHR38459">
    <property type="entry name" value="PROPHAGE BACTOPRENOL-LINKED GLUCOSE TRANSLOCASE HOMOLOG"/>
    <property type="match status" value="1"/>
</dbReference>
<evidence type="ECO:0000256" key="6">
    <source>
        <dbReference type="SAM" id="Phobius"/>
    </source>
</evidence>
<dbReference type="RefSeq" id="WP_212677595.1">
    <property type="nucleotide sequence ID" value="NZ_JAGSPK010000001.1"/>
</dbReference>
<comment type="caution">
    <text evidence="8">The sequence shown here is derived from an EMBL/GenBank/DDBJ whole genome shotgun (WGS) entry which is preliminary data.</text>
</comment>
<evidence type="ECO:0000256" key="1">
    <source>
        <dbReference type="ARBA" id="ARBA00004141"/>
    </source>
</evidence>
<feature type="transmembrane region" description="Helical" evidence="6">
    <location>
        <begin position="7"/>
        <end position="27"/>
    </location>
</feature>
<evidence type="ECO:0000256" key="3">
    <source>
        <dbReference type="ARBA" id="ARBA00022692"/>
    </source>
</evidence>
<evidence type="ECO:0000313" key="8">
    <source>
        <dbReference type="EMBL" id="MBR7791418.1"/>
    </source>
</evidence>
<evidence type="ECO:0000256" key="5">
    <source>
        <dbReference type="ARBA" id="ARBA00023136"/>
    </source>
</evidence>
<feature type="transmembrane region" description="Helical" evidence="6">
    <location>
        <begin position="103"/>
        <end position="125"/>
    </location>
</feature>
<sequence length="133" mass="15233">MVKKELLRFAIAGTVGFVVDAGVLYLVKDNLGYYLGRALSFFLAVFCTWLLNRQFTFHEKASGVSPVLEFIRYFWLMLGGGAINYLTYAALIHWFFYMQKYPVWAVAAGSVASMTINFLSLKYVLYSKQKKHT</sequence>
<comment type="similarity">
    <text evidence="2">Belongs to the GtrA family.</text>
</comment>
<accession>A0ABS5GYI1</accession>
<keyword evidence="9" id="KW-1185">Reference proteome</keyword>
<dbReference type="EMBL" id="JAGSPK010000001">
    <property type="protein sequence ID" value="MBR7791418.1"/>
    <property type="molecule type" value="Genomic_DNA"/>
</dbReference>
<keyword evidence="5 6" id="KW-0472">Membrane</keyword>